<name>A0A090W5F4_9FLAO</name>
<dbReference type="AlphaFoldDB" id="A0A090W5F4"/>
<evidence type="ECO:0000313" key="1">
    <source>
        <dbReference type="EMBL" id="GAL67624.1"/>
    </source>
</evidence>
<evidence type="ECO:0000313" key="4">
    <source>
        <dbReference type="Proteomes" id="UP000029646"/>
    </source>
</evidence>
<dbReference type="SUPFAM" id="SSF53448">
    <property type="entry name" value="Nucleotide-diphospho-sugar transferases"/>
    <property type="match status" value="1"/>
</dbReference>
<dbReference type="EMBL" id="BBNS01000012">
    <property type="protein sequence ID" value="GAL71433.1"/>
    <property type="molecule type" value="Genomic_DNA"/>
</dbReference>
<dbReference type="eggNOG" id="COG1216">
    <property type="taxonomic scope" value="Bacteria"/>
</dbReference>
<evidence type="ECO:0008006" key="5">
    <source>
        <dbReference type="Google" id="ProtNLM"/>
    </source>
</evidence>
<proteinExistence type="predicted"/>
<protein>
    <recommendedName>
        <fullName evidence="5">Glycosyltransferase 2-like domain-containing protein</fullName>
    </recommendedName>
</protein>
<dbReference type="InterPro" id="IPR029044">
    <property type="entry name" value="Nucleotide-diphossugar_trans"/>
</dbReference>
<dbReference type="Gene3D" id="3.90.550.10">
    <property type="entry name" value="Spore Coat Polysaccharide Biosynthesis Protein SpsA, Chain A"/>
    <property type="match status" value="1"/>
</dbReference>
<comment type="caution">
    <text evidence="2">The sequence shown here is derived from an EMBL/GenBank/DDBJ whole genome shotgun (WGS) entry which is preliminary data.</text>
</comment>
<dbReference type="Proteomes" id="UP000029646">
    <property type="component" value="Unassembled WGS sequence"/>
</dbReference>
<reference evidence="3 4" key="1">
    <citation type="journal article" date="2014" name="Genome Announc.">
        <title>Draft Genome Sequence of Marine Flavobacterium Jejuia pallidilutea Strain 11shimoA1 and Pigmentation Mutants.</title>
        <authorList>
            <person name="Takatani N."/>
            <person name="Nakanishi M."/>
            <person name="Meirelles P."/>
            <person name="Mino S."/>
            <person name="Suda W."/>
            <person name="Oshima K."/>
            <person name="Hattori M."/>
            <person name="Ohkuma M."/>
            <person name="Hosokawa M."/>
            <person name="Miyashita K."/>
            <person name="Thompson F.L."/>
            <person name="Niwa A."/>
            <person name="Sawabe T."/>
            <person name="Sawabe T."/>
        </authorList>
    </citation>
    <scope>NUCLEOTIDE SEQUENCE [LARGE SCALE GENOMIC DNA]</scope>
    <source>
        <strain evidence="1 3">JCM 19301</strain>
        <strain evidence="2">JCM 19302</strain>
        <strain evidence="4">JCM19302</strain>
    </source>
</reference>
<dbReference type="EMBL" id="BBNR01000011">
    <property type="protein sequence ID" value="GAL67624.1"/>
    <property type="molecule type" value="Genomic_DNA"/>
</dbReference>
<gene>
    <name evidence="1" type="ORF">JCM19301_911</name>
    <name evidence="2" type="ORF">JCM19302_1111</name>
</gene>
<organism evidence="2 4">
    <name type="scientific">Jejuia pallidilutea</name>
    <dbReference type="NCBI Taxonomy" id="504487"/>
    <lineage>
        <taxon>Bacteria</taxon>
        <taxon>Pseudomonadati</taxon>
        <taxon>Bacteroidota</taxon>
        <taxon>Flavobacteriia</taxon>
        <taxon>Flavobacteriales</taxon>
        <taxon>Flavobacteriaceae</taxon>
        <taxon>Jejuia</taxon>
    </lineage>
</organism>
<dbReference type="Proteomes" id="UP000029641">
    <property type="component" value="Unassembled WGS sequence"/>
</dbReference>
<evidence type="ECO:0000313" key="2">
    <source>
        <dbReference type="EMBL" id="GAL71433.1"/>
    </source>
</evidence>
<accession>A0A090W5F4</accession>
<sequence>MVNDYDWVNWTIIKKSISASPARNILYKKAKGTIFIGLDDDAHPISNDFINSVSNCFNKDPNLGIIAFQEVRGLYESDKAALQSSKQLKSHYTTDFVAVGLP</sequence>
<evidence type="ECO:0000313" key="3">
    <source>
        <dbReference type="Proteomes" id="UP000029641"/>
    </source>
</evidence>